<dbReference type="GO" id="GO:0050416">
    <property type="term" value="F:formimidoylglutamate deiminase activity"/>
    <property type="evidence" value="ECO:0007669"/>
    <property type="project" value="UniProtKB-EC"/>
</dbReference>
<dbReference type="PANTHER" id="PTHR11271:SF48">
    <property type="entry name" value="AMIDOHYDROLASE-RELATED DOMAIN-CONTAINING PROTEIN"/>
    <property type="match status" value="1"/>
</dbReference>
<dbReference type="NCBIfam" id="NF006681">
    <property type="entry name" value="PRK09229.1-2"/>
    <property type="match status" value="1"/>
</dbReference>
<dbReference type="GO" id="GO:0005829">
    <property type="term" value="C:cytosol"/>
    <property type="evidence" value="ECO:0007669"/>
    <property type="project" value="TreeGrafter"/>
</dbReference>
<dbReference type="Gene3D" id="2.30.40.10">
    <property type="entry name" value="Urease, subunit C, domain 1"/>
    <property type="match status" value="1"/>
</dbReference>
<dbReference type="GO" id="GO:0046872">
    <property type="term" value="F:metal ion binding"/>
    <property type="evidence" value="ECO:0007669"/>
    <property type="project" value="UniProtKB-KW"/>
</dbReference>
<dbReference type="EMBL" id="SOHE01000018">
    <property type="protein sequence ID" value="TFD53979.1"/>
    <property type="molecule type" value="Genomic_DNA"/>
</dbReference>
<evidence type="ECO:0000313" key="6">
    <source>
        <dbReference type="EMBL" id="TFD53979.1"/>
    </source>
</evidence>
<comment type="caution">
    <text evidence="6">The sequence shown here is derived from an EMBL/GenBank/DDBJ whole genome shotgun (WGS) entry which is preliminary data.</text>
</comment>
<evidence type="ECO:0000256" key="3">
    <source>
        <dbReference type="ARBA" id="ARBA00022801"/>
    </source>
</evidence>
<keyword evidence="3 6" id="KW-0378">Hydrolase</keyword>
<dbReference type="PANTHER" id="PTHR11271">
    <property type="entry name" value="GUANINE DEAMINASE"/>
    <property type="match status" value="1"/>
</dbReference>
<gene>
    <name evidence="6" type="ORF">E3T55_04630</name>
</gene>
<accession>A0A4R9A7X8</accession>
<comment type="cofactor">
    <cofactor evidence="1">
        <name>Zn(2+)</name>
        <dbReference type="ChEBI" id="CHEBI:29105"/>
    </cofactor>
</comment>
<dbReference type="GO" id="GO:0019239">
    <property type="term" value="F:deaminase activity"/>
    <property type="evidence" value="ECO:0007669"/>
    <property type="project" value="TreeGrafter"/>
</dbReference>
<dbReference type="Proteomes" id="UP000297447">
    <property type="component" value="Unassembled WGS sequence"/>
</dbReference>
<proteinExistence type="predicted"/>
<dbReference type="InterPro" id="IPR006680">
    <property type="entry name" value="Amidohydro-rel"/>
</dbReference>
<dbReference type="OrthoDB" id="3204583at2"/>
<dbReference type="AlphaFoldDB" id="A0A4R9A7X8"/>
<feature type="domain" description="Amidohydrolase-related" evidence="5">
    <location>
        <begin position="53"/>
        <end position="421"/>
    </location>
</feature>
<dbReference type="RefSeq" id="WP_134518403.1">
    <property type="nucleotide sequence ID" value="NZ_SOHE01000018.1"/>
</dbReference>
<evidence type="ECO:0000256" key="4">
    <source>
        <dbReference type="ARBA" id="ARBA00022833"/>
    </source>
</evidence>
<name>A0A4R9A7X8_9MICO</name>
<sequence>MTPAAPGPTYWCATALIDGAPVDGVRVSVGAGGRIRRLQVEVAPSADDVSLGLVLPGFGNAHSHAFHRSLRGRTHDGGGDFWQWRQRMYAAAAALDPEAYEQLARGVFAEMLTSGYTAVGEFHYLHHRPDGSPWDRPHAMEHALARAAVATGIRLTLLDTCYLTGGIGQPLAAGQRSFSDDTAERWLDRWHDLRLSLAGFADTVTLGAALHSVRGVSRAQIATVLTGLPDDVPLHVHLSEQPQENADCLREYGLTPTGLLAELGALSPRLSVVHATHLTPHDVALLGAAGVTAVFCPSTEADLGDGIGPARRLADAGVRLALGSDQNAVVDPLLEVRGLEHGERLASGRRGRFDPAELGTIATDNGYRALGLAGGLRVGAWCDLVELDAASLRTVGCAPGQILLAATAADVGSVIVGGRLVAQNGLLAIGDDTDPAVLLGRALARLDASTTRTGGTA</sequence>
<dbReference type="SUPFAM" id="SSF51556">
    <property type="entry name" value="Metallo-dependent hydrolases"/>
    <property type="match status" value="1"/>
</dbReference>
<dbReference type="EC" id="3.5.3.13" evidence="6"/>
<evidence type="ECO:0000256" key="2">
    <source>
        <dbReference type="ARBA" id="ARBA00022723"/>
    </source>
</evidence>
<protein>
    <submittedName>
        <fullName evidence="6">Formimidoylglutamate deiminase</fullName>
        <ecNumber evidence="6">3.5.3.13</ecNumber>
    </submittedName>
</protein>
<dbReference type="InterPro" id="IPR011059">
    <property type="entry name" value="Metal-dep_hydrolase_composite"/>
</dbReference>
<dbReference type="InterPro" id="IPR051607">
    <property type="entry name" value="Metallo-dep_hydrolases"/>
</dbReference>
<keyword evidence="7" id="KW-1185">Reference proteome</keyword>
<evidence type="ECO:0000313" key="7">
    <source>
        <dbReference type="Proteomes" id="UP000297447"/>
    </source>
</evidence>
<dbReference type="Pfam" id="PF01979">
    <property type="entry name" value="Amidohydro_1"/>
    <property type="match status" value="1"/>
</dbReference>
<dbReference type="SUPFAM" id="SSF51338">
    <property type="entry name" value="Composite domain of metallo-dependent hydrolases"/>
    <property type="match status" value="1"/>
</dbReference>
<dbReference type="InterPro" id="IPR032466">
    <property type="entry name" value="Metal_Hydrolase"/>
</dbReference>
<evidence type="ECO:0000256" key="1">
    <source>
        <dbReference type="ARBA" id="ARBA00001947"/>
    </source>
</evidence>
<organism evidence="6 7">
    <name type="scientific">Cryobacterium frigoriphilum</name>
    <dbReference type="NCBI Taxonomy" id="1259150"/>
    <lineage>
        <taxon>Bacteria</taxon>
        <taxon>Bacillati</taxon>
        <taxon>Actinomycetota</taxon>
        <taxon>Actinomycetes</taxon>
        <taxon>Micrococcales</taxon>
        <taxon>Microbacteriaceae</taxon>
        <taxon>Cryobacterium</taxon>
    </lineage>
</organism>
<reference evidence="6 7" key="1">
    <citation type="submission" date="2019-03" db="EMBL/GenBank/DDBJ databases">
        <title>Genomics of glacier-inhabiting Cryobacterium strains.</title>
        <authorList>
            <person name="Liu Q."/>
            <person name="Xin Y.-H."/>
        </authorList>
    </citation>
    <scope>NUCLEOTIDE SEQUENCE [LARGE SCALE GENOMIC DNA]</scope>
    <source>
        <strain evidence="6 7">Hh14</strain>
    </source>
</reference>
<keyword evidence="2" id="KW-0479">Metal-binding</keyword>
<evidence type="ECO:0000259" key="5">
    <source>
        <dbReference type="Pfam" id="PF01979"/>
    </source>
</evidence>
<dbReference type="Gene3D" id="3.20.20.140">
    <property type="entry name" value="Metal-dependent hydrolases"/>
    <property type="match status" value="1"/>
</dbReference>
<keyword evidence="4" id="KW-0862">Zinc</keyword>